<accession>A0ABU2NSI8</accession>
<dbReference type="Proteomes" id="UP001183414">
    <property type="component" value="Unassembled WGS sequence"/>
</dbReference>
<evidence type="ECO:0000313" key="2">
    <source>
        <dbReference type="EMBL" id="MDT0379705.1"/>
    </source>
</evidence>
<proteinExistence type="predicted"/>
<dbReference type="RefSeq" id="WP_311673501.1">
    <property type="nucleotide sequence ID" value="NZ_JAVREQ010000010.1"/>
</dbReference>
<dbReference type="SUPFAM" id="SSF46785">
    <property type="entry name" value="Winged helix' DNA-binding domain"/>
    <property type="match status" value="1"/>
</dbReference>
<feature type="domain" description="HTH arsR-type" evidence="1">
    <location>
        <begin position="24"/>
        <end position="136"/>
    </location>
</feature>
<dbReference type="Gene3D" id="6.10.140.2180">
    <property type="match status" value="1"/>
</dbReference>
<dbReference type="PANTHER" id="PTHR38600">
    <property type="entry name" value="TRANSCRIPTIONAL REGULATORY PROTEIN"/>
    <property type="match status" value="1"/>
</dbReference>
<reference evidence="3" key="1">
    <citation type="submission" date="2023-07" db="EMBL/GenBank/DDBJ databases">
        <title>30 novel species of actinomycetes from the DSMZ collection.</title>
        <authorList>
            <person name="Nouioui I."/>
        </authorList>
    </citation>
    <scope>NUCLEOTIDE SEQUENCE [LARGE SCALE GENOMIC DNA]</scope>
    <source>
        <strain evidence="3">DSM 42041</strain>
    </source>
</reference>
<organism evidence="2 3">
    <name type="scientific">Streptomyces hazeniae</name>
    <dbReference type="NCBI Taxonomy" id="3075538"/>
    <lineage>
        <taxon>Bacteria</taxon>
        <taxon>Bacillati</taxon>
        <taxon>Actinomycetota</taxon>
        <taxon>Actinomycetes</taxon>
        <taxon>Kitasatosporales</taxon>
        <taxon>Streptomycetaceae</taxon>
        <taxon>Streptomyces</taxon>
    </lineage>
</organism>
<dbReference type="InterPro" id="IPR036390">
    <property type="entry name" value="WH_DNA-bd_sf"/>
</dbReference>
<dbReference type="Pfam" id="PF12840">
    <property type="entry name" value="HTH_20"/>
    <property type="match status" value="1"/>
</dbReference>
<dbReference type="EMBL" id="JAVREQ010000010">
    <property type="protein sequence ID" value="MDT0379705.1"/>
    <property type="molecule type" value="Genomic_DNA"/>
</dbReference>
<protein>
    <submittedName>
        <fullName evidence="2">Helix-turn-helix domain-containing protein</fullName>
    </submittedName>
</protein>
<dbReference type="CDD" id="cd00090">
    <property type="entry name" value="HTH_ARSR"/>
    <property type="match status" value="1"/>
</dbReference>
<dbReference type="InterPro" id="IPR036388">
    <property type="entry name" value="WH-like_DNA-bd_sf"/>
</dbReference>
<dbReference type="PANTHER" id="PTHR38600:SF1">
    <property type="entry name" value="TRANSCRIPTIONAL REGULATORY PROTEIN"/>
    <property type="match status" value="1"/>
</dbReference>
<dbReference type="InterPro" id="IPR001845">
    <property type="entry name" value="HTH_ArsR_DNA-bd_dom"/>
</dbReference>
<dbReference type="InterPro" id="IPR011991">
    <property type="entry name" value="ArsR-like_HTH"/>
</dbReference>
<sequence length="208" mass="23147">MDEDERRDLAEQAAAEDAVLLDAKGLRALAHPLRVRLVGLLRKHGPSTATRLAERLDINSGSASYHLRRLADAGFVAEDEGRGNGRDRWWQAVHQSTWFESRELAPREPEATMQYLQSVAAANSTQAQRALAELQTMPPVWQEAFDMSQVPLRLTPQEAQQLGSELRELMARYRRDAPGCTEDAPEGAERIVLITQLLPEPDAGTDTP</sequence>
<evidence type="ECO:0000259" key="1">
    <source>
        <dbReference type="SMART" id="SM00418"/>
    </source>
</evidence>
<evidence type="ECO:0000313" key="3">
    <source>
        <dbReference type="Proteomes" id="UP001183414"/>
    </source>
</evidence>
<dbReference type="Gene3D" id="1.10.10.10">
    <property type="entry name" value="Winged helix-like DNA-binding domain superfamily/Winged helix DNA-binding domain"/>
    <property type="match status" value="1"/>
</dbReference>
<keyword evidence="3" id="KW-1185">Reference proteome</keyword>
<dbReference type="SMART" id="SM00418">
    <property type="entry name" value="HTH_ARSR"/>
    <property type="match status" value="1"/>
</dbReference>
<comment type="caution">
    <text evidence="2">The sequence shown here is derived from an EMBL/GenBank/DDBJ whole genome shotgun (WGS) entry which is preliminary data.</text>
</comment>
<name>A0ABU2NSI8_9ACTN</name>
<gene>
    <name evidence="2" type="ORF">RM572_13100</name>
</gene>